<keyword evidence="4" id="KW-1003">Cell membrane</keyword>
<dbReference type="RefSeq" id="WP_184823048.1">
    <property type="nucleotide sequence ID" value="NZ_JACHMM010000001.1"/>
</dbReference>
<reference evidence="10 11" key="1">
    <citation type="submission" date="2020-08" db="EMBL/GenBank/DDBJ databases">
        <title>Sequencing the genomes of 1000 actinobacteria strains.</title>
        <authorList>
            <person name="Klenk H.-P."/>
        </authorList>
    </citation>
    <scope>NUCLEOTIDE SEQUENCE [LARGE SCALE GENOMIC DNA]</scope>
    <source>
        <strain evidence="10 11">DSM 102122</strain>
    </source>
</reference>
<sequence>MNATRVDEDFTSSVHVYEPHRAGLPRLRPYLRTLWHRRQFAAEMSRSSIRAANTNTVFGQIWLVLNPLLLACVYYVLVTILNRGGVDNPAERFVHLCAGLFAFYYFSGCLQTGASSVVSGGKLLLNMSFPRLLLPLSAVRTAFFRFLPTLIVYFPIHFAFGQPLRWQMLLAPVFLLLLTVFGAGMAMIFATLQVYFRDTSSFLPYFVRMWLYLSPVLWFPEDAPERFESFMIFNPLYSLLGGWTDLIVRGQIPDLSLWIAGVVWAVVAAVLGGLFFMSREREFVVRL</sequence>
<evidence type="ECO:0000256" key="8">
    <source>
        <dbReference type="SAM" id="Phobius"/>
    </source>
</evidence>
<dbReference type="PANTHER" id="PTHR30413:SF10">
    <property type="entry name" value="CAPSULE POLYSACCHARIDE EXPORT INNER-MEMBRANE PROTEIN CTRC"/>
    <property type="match status" value="1"/>
</dbReference>
<evidence type="ECO:0000259" key="9">
    <source>
        <dbReference type="Pfam" id="PF01061"/>
    </source>
</evidence>
<feature type="transmembrane region" description="Helical" evidence="8">
    <location>
        <begin position="134"/>
        <end position="156"/>
    </location>
</feature>
<evidence type="ECO:0000256" key="3">
    <source>
        <dbReference type="ARBA" id="ARBA00022448"/>
    </source>
</evidence>
<dbReference type="InterPro" id="IPR013525">
    <property type="entry name" value="ABC2_TM"/>
</dbReference>
<feature type="transmembrane region" description="Helical" evidence="8">
    <location>
        <begin position="168"/>
        <end position="196"/>
    </location>
</feature>
<evidence type="ECO:0000256" key="1">
    <source>
        <dbReference type="ARBA" id="ARBA00004651"/>
    </source>
</evidence>
<evidence type="ECO:0000256" key="6">
    <source>
        <dbReference type="ARBA" id="ARBA00022989"/>
    </source>
</evidence>
<evidence type="ECO:0000256" key="4">
    <source>
        <dbReference type="ARBA" id="ARBA00022475"/>
    </source>
</evidence>
<keyword evidence="3" id="KW-0813">Transport</keyword>
<keyword evidence="7 8" id="KW-0472">Membrane</keyword>
<dbReference type="EMBL" id="JACHMM010000001">
    <property type="protein sequence ID" value="MBB5788399.1"/>
    <property type="molecule type" value="Genomic_DNA"/>
</dbReference>
<feature type="transmembrane region" description="Helical" evidence="8">
    <location>
        <begin position="93"/>
        <end position="114"/>
    </location>
</feature>
<dbReference type="GO" id="GO:0015920">
    <property type="term" value="P:lipopolysaccharide transport"/>
    <property type="evidence" value="ECO:0007669"/>
    <property type="project" value="TreeGrafter"/>
</dbReference>
<name>A0A7W9LLQ9_9ACTN</name>
<keyword evidence="5 8" id="KW-0812">Transmembrane</keyword>
<keyword evidence="6 8" id="KW-1133">Transmembrane helix</keyword>
<dbReference type="GO" id="GO:0140359">
    <property type="term" value="F:ABC-type transporter activity"/>
    <property type="evidence" value="ECO:0007669"/>
    <property type="project" value="InterPro"/>
</dbReference>
<keyword evidence="11" id="KW-1185">Reference proteome</keyword>
<organism evidence="10 11">
    <name type="scientific">Jiangella mangrovi</name>
    <dbReference type="NCBI Taxonomy" id="1524084"/>
    <lineage>
        <taxon>Bacteria</taxon>
        <taxon>Bacillati</taxon>
        <taxon>Actinomycetota</taxon>
        <taxon>Actinomycetes</taxon>
        <taxon>Jiangellales</taxon>
        <taxon>Jiangellaceae</taxon>
        <taxon>Jiangella</taxon>
    </lineage>
</organism>
<feature type="transmembrane region" description="Helical" evidence="8">
    <location>
        <begin position="61"/>
        <end position="81"/>
    </location>
</feature>
<evidence type="ECO:0000313" key="11">
    <source>
        <dbReference type="Proteomes" id="UP000542813"/>
    </source>
</evidence>
<feature type="domain" description="ABC-2 type transporter transmembrane" evidence="9">
    <location>
        <begin position="39"/>
        <end position="240"/>
    </location>
</feature>
<evidence type="ECO:0000256" key="5">
    <source>
        <dbReference type="ARBA" id="ARBA00022692"/>
    </source>
</evidence>
<dbReference type="Pfam" id="PF01061">
    <property type="entry name" value="ABC2_membrane"/>
    <property type="match status" value="1"/>
</dbReference>
<comment type="subcellular location">
    <subcellularLocation>
        <location evidence="1">Cell membrane</location>
        <topology evidence="1">Multi-pass membrane protein</topology>
    </subcellularLocation>
</comment>
<dbReference type="Proteomes" id="UP000542813">
    <property type="component" value="Unassembled WGS sequence"/>
</dbReference>
<evidence type="ECO:0000313" key="10">
    <source>
        <dbReference type="EMBL" id="MBB5788399.1"/>
    </source>
</evidence>
<accession>A0A7W9LLQ9</accession>
<feature type="transmembrane region" description="Helical" evidence="8">
    <location>
        <begin position="255"/>
        <end position="277"/>
    </location>
</feature>
<dbReference type="PANTHER" id="PTHR30413">
    <property type="entry name" value="INNER MEMBRANE TRANSPORT PERMEASE"/>
    <property type="match status" value="1"/>
</dbReference>
<comment type="similarity">
    <text evidence="2">Belongs to the ABC-2 integral membrane protein family.</text>
</comment>
<evidence type="ECO:0000256" key="2">
    <source>
        <dbReference type="ARBA" id="ARBA00007783"/>
    </source>
</evidence>
<comment type="caution">
    <text evidence="10">The sequence shown here is derived from an EMBL/GenBank/DDBJ whole genome shotgun (WGS) entry which is preliminary data.</text>
</comment>
<dbReference type="GO" id="GO:0005886">
    <property type="term" value="C:plasma membrane"/>
    <property type="evidence" value="ECO:0007669"/>
    <property type="project" value="UniProtKB-SubCell"/>
</dbReference>
<protein>
    <submittedName>
        <fullName evidence="10">Teichoic acid transport system permease protein</fullName>
    </submittedName>
</protein>
<proteinExistence type="inferred from homology"/>
<gene>
    <name evidence="10" type="ORF">HD601_002974</name>
</gene>
<dbReference type="AlphaFoldDB" id="A0A7W9LLQ9"/>
<evidence type="ECO:0000256" key="7">
    <source>
        <dbReference type="ARBA" id="ARBA00023136"/>
    </source>
</evidence>